<keyword evidence="1" id="KW-0732">Signal</keyword>
<evidence type="ECO:0000256" key="1">
    <source>
        <dbReference type="SAM" id="SignalP"/>
    </source>
</evidence>
<feature type="chain" id="PRO_5037784186" description="YncE family protein" evidence="1">
    <location>
        <begin position="24"/>
        <end position="346"/>
    </location>
</feature>
<sequence length="346" mass="38159">MKKFKFQILFALVALLFASCTNDDPKPEYPSLKGDFVVCEGGFNKNNGAISFYSAEVSDNNIFKSVNGRDLGDVVTDFEVVDTLGFIVVNNSQKVELVRMRDFKSVETIDDQQLTYPRFVKQATKSTVYISNGSMDGEVLIYDFKKFELVGKIAVGQGPEMMVKIADKMYVANSGGWGADNTISVIDINTSKVVSTIEVGFGTTVLKADAENNLWAFSRGAYDANWQLSDAKIYKISTKTDAVVNSFAIPATLATFGTNLLAVSPKGYVYYISDAVYKMDIDAEVLPTEKWLDQALYGIEVNPDYNTVYGMDANNNKVLLMNEADASVLSSYSSTSNYPNSVYFNN</sequence>
<dbReference type="PANTHER" id="PTHR47197:SF3">
    <property type="entry name" value="DIHYDRO-HEME D1 DEHYDROGENASE"/>
    <property type="match status" value="1"/>
</dbReference>
<name>A0A941IXD3_9BACT</name>
<dbReference type="InterPro" id="IPR051200">
    <property type="entry name" value="Host-pathogen_enzymatic-act"/>
</dbReference>
<dbReference type="InterPro" id="IPR011044">
    <property type="entry name" value="Quino_amine_DH_bsu"/>
</dbReference>
<dbReference type="EMBL" id="JAGTAR010000009">
    <property type="protein sequence ID" value="MBR8535483.1"/>
    <property type="molecule type" value="Genomic_DNA"/>
</dbReference>
<evidence type="ECO:0000313" key="3">
    <source>
        <dbReference type="Proteomes" id="UP000679220"/>
    </source>
</evidence>
<dbReference type="InterPro" id="IPR031815">
    <property type="entry name" value="DUF5074"/>
</dbReference>
<reference evidence="2" key="2">
    <citation type="submission" date="2021-04" db="EMBL/GenBank/DDBJ databases">
        <authorList>
            <person name="Zhang T."/>
            <person name="Zhang Y."/>
            <person name="Lu D."/>
            <person name="Zuo D."/>
            <person name="Du Z."/>
        </authorList>
    </citation>
    <scope>NUCLEOTIDE SEQUENCE</scope>
    <source>
        <strain evidence="2">JR1</strain>
    </source>
</reference>
<keyword evidence="3" id="KW-1185">Reference proteome</keyword>
<dbReference type="Proteomes" id="UP000679220">
    <property type="component" value="Unassembled WGS sequence"/>
</dbReference>
<organism evidence="2 3">
    <name type="scientific">Carboxylicivirga sediminis</name>
    <dbReference type="NCBI Taxonomy" id="2006564"/>
    <lineage>
        <taxon>Bacteria</taxon>
        <taxon>Pseudomonadati</taxon>
        <taxon>Bacteroidota</taxon>
        <taxon>Bacteroidia</taxon>
        <taxon>Marinilabiliales</taxon>
        <taxon>Marinilabiliaceae</taxon>
        <taxon>Carboxylicivirga</taxon>
    </lineage>
</organism>
<evidence type="ECO:0008006" key="4">
    <source>
        <dbReference type="Google" id="ProtNLM"/>
    </source>
</evidence>
<dbReference type="PROSITE" id="PS51257">
    <property type="entry name" value="PROKAR_LIPOPROTEIN"/>
    <property type="match status" value="1"/>
</dbReference>
<dbReference type="Pfam" id="PF16819">
    <property type="entry name" value="DUF5074"/>
    <property type="match status" value="1"/>
</dbReference>
<dbReference type="AlphaFoldDB" id="A0A941IXD3"/>
<comment type="caution">
    <text evidence="2">The sequence shown here is derived from an EMBL/GenBank/DDBJ whole genome shotgun (WGS) entry which is preliminary data.</text>
</comment>
<feature type="signal peptide" evidence="1">
    <location>
        <begin position="1"/>
        <end position="23"/>
    </location>
</feature>
<dbReference type="InterPro" id="IPR015943">
    <property type="entry name" value="WD40/YVTN_repeat-like_dom_sf"/>
</dbReference>
<dbReference type="Gene3D" id="2.130.10.10">
    <property type="entry name" value="YVTN repeat-like/Quinoprotein amine dehydrogenase"/>
    <property type="match status" value="1"/>
</dbReference>
<dbReference type="PANTHER" id="PTHR47197">
    <property type="entry name" value="PROTEIN NIRF"/>
    <property type="match status" value="1"/>
</dbReference>
<gene>
    <name evidence="2" type="ORF">KDU71_07925</name>
</gene>
<dbReference type="RefSeq" id="WP_212189388.1">
    <property type="nucleotide sequence ID" value="NZ_JAGTAR010000009.1"/>
</dbReference>
<proteinExistence type="predicted"/>
<evidence type="ECO:0000313" key="2">
    <source>
        <dbReference type="EMBL" id="MBR8535483.1"/>
    </source>
</evidence>
<accession>A0A941IXD3</accession>
<protein>
    <recommendedName>
        <fullName evidence="4">YncE family protein</fullName>
    </recommendedName>
</protein>
<reference evidence="2" key="1">
    <citation type="journal article" date="2018" name="Int. J. Syst. Evol. Microbiol.">
        <title>Carboxylicivirga sediminis sp. nov., isolated from coastal sediment.</title>
        <authorList>
            <person name="Wang F.Q."/>
            <person name="Ren L.H."/>
            <person name="Zou R.J."/>
            <person name="Sun Y.Z."/>
            <person name="Liu X.J."/>
            <person name="Jiang F."/>
            <person name="Liu L.J."/>
        </authorList>
    </citation>
    <scope>NUCLEOTIDE SEQUENCE</scope>
    <source>
        <strain evidence="2">JR1</strain>
    </source>
</reference>
<dbReference type="SUPFAM" id="SSF50969">
    <property type="entry name" value="YVTN repeat-like/Quinoprotein amine dehydrogenase"/>
    <property type="match status" value="1"/>
</dbReference>